<reference evidence="7" key="1">
    <citation type="journal article" date="2020" name="Fungal Divers.">
        <title>Resolving the Mortierellaceae phylogeny through synthesis of multi-gene phylogenetics and phylogenomics.</title>
        <authorList>
            <person name="Vandepol N."/>
            <person name="Liber J."/>
            <person name="Desiro A."/>
            <person name="Na H."/>
            <person name="Kennedy M."/>
            <person name="Barry K."/>
            <person name="Grigoriev I.V."/>
            <person name="Miller A.N."/>
            <person name="O'Donnell K."/>
            <person name="Stajich J.E."/>
            <person name="Bonito G."/>
        </authorList>
    </citation>
    <scope>NUCLEOTIDE SEQUENCE</scope>
    <source>
        <strain evidence="7">NRRL 2769</strain>
    </source>
</reference>
<dbReference type="Pfam" id="PF23948">
    <property type="entry name" value="ARM_5"/>
    <property type="match status" value="1"/>
</dbReference>
<feature type="repeat" description="WD" evidence="3">
    <location>
        <begin position="1524"/>
        <end position="1565"/>
    </location>
</feature>
<gene>
    <name evidence="7" type="ORF">BGZ80_007436</name>
</gene>
<organism evidence="7 8">
    <name type="scientific">Entomortierella chlamydospora</name>
    <dbReference type="NCBI Taxonomy" id="101097"/>
    <lineage>
        <taxon>Eukaryota</taxon>
        <taxon>Fungi</taxon>
        <taxon>Fungi incertae sedis</taxon>
        <taxon>Mucoromycota</taxon>
        <taxon>Mortierellomycotina</taxon>
        <taxon>Mortierellomycetes</taxon>
        <taxon>Mortierellales</taxon>
        <taxon>Mortierellaceae</taxon>
        <taxon>Entomortierella</taxon>
    </lineage>
</organism>
<feature type="domain" description="Arm-like repeat" evidence="6">
    <location>
        <begin position="266"/>
        <end position="625"/>
    </location>
</feature>
<feature type="repeat" description="WD" evidence="3">
    <location>
        <begin position="1836"/>
        <end position="1877"/>
    </location>
</feature>
<dbReference type="Pfam" id="PF00805">
    <property type="entry name" value="Pentapeptide"/>
    <property type="match status" value="1"/>
</dbReference>
<dbReference type="InterPro" id="IPR025662">
    <property type="entry name" value="Sigma_54_int_dom_ATP-bd_1"/>
</dbReference>
<keyword evidence="1 3" id="KW-0853">WD repeat</keyword>
<comment type="caution">
    <text evidence="7">The sequence shown here is derived from an EMBL/GenBank/DDBJ whole genome shotgun (WGS) entry which is preliminary data.</text>
</comment>
<dbReference type="Pfam" id="PF23414">
    <property type="entry name" value="Beta-prop_EML_2"/>
    <property type="match status" value="1"/>
</dbReference>
<feature type="repeat" description="WD" evidence="3">
    <location>
        <begin position="1440"/>
        <end position="1481"/>
    </location>
</feature>
<dbReference type="Proteomes" id="UP000703661">
    <property type="component" value="Unassembled WGS sequence"/>
</dbReference>
<dbReference type="InterPro" id="IPR056251">
    <property type="entry name" value="Arm_rpt_dom"/>
</dbReference>
<feature type="repeat" description="WD" evidence="3">
    <location>
        <begin position="1794"/>
        <end position="1835"/>
    </location>
</feature>
<feature type="repeat" description="WD" evidence="3">
    <location>
        <begin position="1608"/>
        <end position="1649"/>
    </location>
</feature>
<accession>A0A9P6MY84</accession>
<evidence type="ECO:0000256" key="4">
    <source>
        <dbReference type="SAM" id="MobiDB-lite"/>
    </source>
</evidence>
<feature type="repeat" description="WD" evidence="3">
    <location>
        <begin position="1357"/>
        <end position="1398"/>
    </location>
</feature>
<dbReference type="PROSITE" id="PS00675">
    <property type="entry name" value="SIGMA54_INTERACT_1"/>
    <property type="match status" value="1"/>
</dbReference>
<dbReference type="InterPro" id="IPR055442">
    <property type="entry name" value="Beta-prop_EML-like_2nd"/>
</dbReference>
<dbReference type="InterPro" id="IPR020472">
    <property type="entry name" value="WD40_PAC1"/>
</dbReference>
<dbReference type="Gene3D" id="2.160.20.80">
    <property type="entry name" value="E3 ubiquitin-protein ligase SopA"/>
    <property type="match status" value="1"/>
</dbReference>
<feature type="repeat" description="WD" evidence="3">
    <location>
        <begin position="1482"/>
        <end position="1523"/>
    </location>
</feature>
<feature type="region of interest" description="Disordered" evidence="4">
    <location>
        <begin position="154"/>
        <end position="180"/>
    </location>
</feature>
<evidence type="ECO:0000256" key="1">
    <source>
        <dbReference type="ARBA" id="ARBA00022574"/>
    </source>
</evidence>
<feature type="repeat" description="WD" evidence="3">
    <location>
        <begin position="1566"/>
        <end position="1607"/>
    </location>
</feature>
<protein>
    <submittedName>
        <fullName evidence="7">Uncharacterized protein</fullName>
    </submittedName>
</protein>
<feature type="repeat" description="WD" evidence="3">
    <location>
        <begin position="1675"/>
        <end position="1709"/>
    </location>
</feature>
<dbReference type="InterPro" id="IPR001680">
    <property type="entry name" value="WD40_rpt"/>
</dbReference>
<dbReference type="PROSITE" id="PS50082">
    <property type="entry name" value="WD_REPEATS_2"/>
    <property type="match status" value="14"/>
</dbReference>
<dbReference type="PANTHER" id="PTHR19879:SF9">
    <property type="entry name" value="TRANSCRIPTION INITIATION FACTOR TFIID SUBUNIT 5"/>
    <property type="match status" value="1"/>
</dbReference>
<dbReference type="Pfam" id="PF00400">
    <property type="entry name" value="WD40"/>
    <property type="match status" value="10"/>
</dbReference>
<proteinExistence type="predicted"/>
<dbReference type="InterPro" id="IPR036322">
    <property type="entry name" value="WD40_repeat_dom_sf"/>
</dbReference>
<dbReference type="SUPFAM" id="SSF50978">
    <property type="entry name" value="WD40 repeat-like"/>
    <property type="match status" value="3"/>
</dbReference>
<evidence type="ECO:0000259" key="6">
    <source>
        <dbReference type="Pfam" id="PF23948"/>
    </source>
</evidence>
<name>A0A9P6MY84_9FUNG</name>
<dbReference type="InterPro" id="IPR027417">
    <property type="entry name" value="P-loop_NTPase"/>
</dbReference>
<dbReference type="CDD" id="cd00200">
    <property type="entry name" value="WD40"/>
    <property type="match status" value="2"/>
</dbReference>
<feature type="repeat" description="WD" evidence="3">
    <location>
        <begin position="1399"/>
        <end position="1440"/>
    </location>
</feature>
<dbReference type="PANTHER" id="PTHR19879">
    <property type="entry name" value="TRANSCRIPTION INITIATION FACTOR TFIID"/>
    <property type="match status" value="1"/>
</dbReference>
<dbReference type="InterPro" id="IPR015943">
    <property type="entry name" value="WD40/YVTN_repeat-like_dom_sf"/>
</dbReference>
<feature type="domain" description="EML-like second beta-propeller" evidence="5">
    <location>
        <begin position="1718"/>
        <end position="1873"/>
    </location>
</feature>
<dbReference type="Gene3D" id="3.40.50.300">
    <property type="entry name" value="P-loop containing nucleotide triphosphate hydrolases"/>
    <property type="match status" value="1"/>
</dbReference>
<feature type="repeat" description="WD" evidence="3">
    <location>
        <begin position="1710"/>
        <end position="1751"/>
    </location>
</feature>
<dbReference type="EMBL" id="JAAAID010000380">
    <property type="protein sequence ID" value="KAG0018224.1"/>
    <property type="molecule type" value="Genomic_DNA"/>
</dbReference>
<dbReference type="Gene3D" id="2.130.10.10">
    <property type="entry name" value="YVTN repeat-like/Quinoprotein amine dehydrogenase"/>
    <property type="match status" value="5"/>
</dbReference>
<feature type="repeat" description="WD" evidence="3">
    <location>
        <begin position="1752"/>
        <end position="1793"/>
    </location>
</feature>
<keyword evidence="8" id="KW-1185">Reference proteome</keyword>
<sequence>MLWGVYCPECLTAQGIDSPTYLPVTSISHNWLACSAKSEKRKKSQMVWNLFSSPPKGLSLEDALELANEQLDSARRAKSPTKKLQLCQGAKTMIKNAEMIYTNKNTKDPALKDSIANTHYELGKLLDELGNHDKAQKSYSKAAKWGYIHGRSQHVDSRPPGNVNDPIRQSPPATLSPTPDVALTKPQEIPVSGGVHEPREAVALIPKTIFDQNVAPPVAKYDLPEILDRITSTSQLAYCLSLLNPSMVSKEQVDEIEYNWSQARINDPDEQERLQTIATNLIRAFARDELKKPDVVAEVVSLTAVLDRNDFRKLLQILVDGIEGSLLLEIHLLDGLAQLMRNAPQGYLDADDLVKILNLLNVRLKDTHEQSTGNIHRLALATSRVLDSMVDSQVKGLSREQLHEPLSDYLKGIQGSSDSYLVFQAVYAYQALQYVPDDESVLQAVLRRTGKVVRGISGMVSAVRALDLNGLIEGLQDIQGGLAAAGSVISLAHDAYSQAETLVEGGQGLLEGLKEGLSFTRKSAWYPALRGLDRLLQEGRFSEFERLIREAPCRLDPAFQWGVCQRLGELAANTVWDPKARECAVIFLGEFYKDDTTWGPQASIKQWVLVILNQVVNSSTGITVDQAQALLCELETNGGAEKRALYQASKSGRVISYPMMVTLPPQESPLLDIVQNKPDVDTPLSRLRRDRLKGQGEDIYISPRAKASLRTKEDFDLTSKVQEFLNSDRKVLLLLGDSGAGKSTFNRNLEIDLWKAYKKIVGRIPLFVHLPTIDKPEYNLIDKQLSKLSFTEEQIRELKFYREFILICDGYDESQQTRNLYVSNYLNQPGEWRAQMVISCRTEYAGADYVDWFQPIDRNSRGCPELLQEVIIMPFNKVQIHDFIDQYVSSGGSQWKSDDYKRALREIRDLEGLVTNPFLLKLALEALPELVDKRSDFSTTRITRVGLYDGFIAQWLERGKKRLVEMDLSSKDKEDFKKLSLSGFGLQGFAFLKDLATAIYDHQDGNPVVSYPDQHDQRTWKETFFNPDDEKSLLIRAMPLICSGIIYRFIHKSVLEYGLTLAVFDPRSIDEIAEPVPTSSRRGSVSSDLSFEIQDKSEEPVGAIEQPLLDSPLGRKNFVGEPSIIRFLVERVQQQPTFKDQLLAIIERSKTDKTVRTAAANAITILVRAGVQFNGADLRGINVPGADLSYGVFDSAQLEGSDLRKANLQSAWLRQTKLDRAQMKGVRFGELPFLQEDSMVTCCVYSPDGKAFAVGTQGGFSMYETSGWDRVWSSRDGDQFVIQLVFSPTSDLIVSGDGDSVKLWDVKTGNCIHTLEGHSDYITYIAFSPNGNRIVSGSDDCTLRLWDVETGDCIHALKGYTGIIVSVAFSPKGDLFASGSSDLAVKLWNAETGECVHDFRGHTKIINCVIYSPKGDHVASGGQDKTVRLWNVDTGNCVYTLQHEYRVVTLAYSPKGDRIASASGDKTVKLWNVDTADCIRTFQGHSNNITCIAYSPKGGHIASGGADKTVRLWDVESGVCIQALQGHDNDVVSLSYSPSGHQVASGSWDKTVRLWDVKTDDGIRSLKGHSDAVVSVACSPKGDKIASGSWDGTVRLWDVDTGDCIHTLQGHRGCLSSVMFSPKGDQIASGIDEVTVQLWDVETGDYAQVLCHSAVQSMDMHGAEDFDASLRVVNISSAIYSPKGDRIASGRYDSKVRLWDVSTGDIIHTFNGHIREITCLAYSPKGDQVASGSDDSTVRLWDVETGECIHTLKGYNSVFNTVVYSPKGDQIAFGCGYNTVRLWDVKTGNCIHNLQGHDGFVSVVTYSPKGDWIASGSMDKTVKLWSVDTGYCVHTLQGHSDFLFSLAFSPKGDQIASGSRDMVVQLWDVETGRCLVTISGFDGPVHGIAWGANFSGQYLVTGSDDKSVRRWQITKEKDEYKALLCWSSSHGALTVPGTSLCDVIGLDRVNSKILVQRGAMVTTPPLTE</sequence>
<keyword evidence="2" id="KW-0677">Repeat</keyword>
<dbReference type="InterPro" id="IPR019775">
    <property type="entry name" value="WD40_repeat_CS"/>
</dbReference>
<dbReference type="SUPFAM" id="SSF141571">
    <property type="entry name" value="Pentapeptide repeat-like"/>
    <property type="match status" value="1"/>
</dbReference>
<evidence type="ECO:0000313" key="8">
    <source>
        <dbReference type="Proteomes" id="UP000703661"/>
    </source>
</evidence>
<evidence type="ECO:0000259" key="5">
    <source>
        <dbReference type="Pfam" id="PF23414"/>
    </source>
</evidence>
<feature type="repeat" description="WD" evidence="3">
    <location>
        <begin position="1315"/>
        <end position="1356"/>
    </location>
</feature>
<evidence type="ECO:0000313" key="7">
    <source>
        <dbReference type="EMBL" id="KAG0018224.1"/>
    </source>
</evidence>
<dbReference type="SMART" id="SM00320">
    <property type="entry name" value="WD40"/>
    <property type="match status" value="16"/>
</dbReference>
<evidence type="ECO:0000256" key="3">
    <source>
        <dbReference type="PROSITE-ProRule" id="PRU00221"/>
    </source>
</evidence>
<dbReference type="PROSITE" id="PS00678">
    <property type="entry name" value="WD_REPEATS_1"/>
    <property type="match status" value="9"/>
</dbReference>
<dbReference type="PROSITE" id="PS50294">
    <property type="entry name" value="WD_REPEATS_REGION"/>
    <property type="match status" value="12"/>
</dbReference>
<dbReference type="PRINTS" id="PR00320">
    <property type="entry name" value="GPROTEINBRPT"/>
</dbReference>
<evidence type="ECO:0000256" key="2">
    <source>
        <dbReference type="ARBA" id="ARBA00022737"/>
    </source>
</evidence>
<dbReference type="InterPro" id="IPR001646">
    <property type="entry name" value="5peptide_repeat"/>
</dbReference>
<feature type="repeat" description="WD" evidence="3">
    <location>
        <begin position="1878"/>
        <end position="1921"/>
    </location>
</feature>